<sequence length="199" mass="23271">MSGPPTKGPRIWVSGKGIEVDPNKVKAIQSMPPPKTEKDVIRKWQTKDEKLRPYREYLSKLAREFEEINFTHLEKEGNHCADVLVTLTYMARIDFGHKVQSVHIDIRNNPAHCCLVQREIDGNPWYYDIENFIHNQTYPMGASKIDKKTLRRLAMDFYLDGETLYKKSSDKTLLRCLDDVEVKSGEEIYGKRFDLSIWY</sequence>
<accession>A0ACC4BE29</accession>
<protein>
    <submittedName>
        <fullName evidence="1">Uncharacterized protein</fullName>
    </submittedName>
</protein>
<comment type="caution">
    <text evidence="1">The sequence shown here is derived from an EMBL/GenBank/DDBJ whole genome shotgun (WGS) entry which is preliminary data.</text>
</comment>
<evidence type="ECO:0000313" key="1">
    <source>
        <dbReference type="EMBL" id="KAL3576322.1"/>
    </source>
</evidence>
<gene>
    <name evidence="1" type="ORF">D5086_021605</name>
</gene>
<keyword evidence="2" id="KW-1185">Reference proteome</keyword>
<evidence type="ECO:0000313" key="2">
    <source>
        <dbReference type="Proteomes" id="UP000309997"/>
    </source>
</evidence>
<reference evidence="1 2" key="1">
    <citation type="journal article" date="2024" name="Plant Biotechnol. J.">
        <title>Genome and CRISPR/Cas9 system of a widespread forest tree (Populus alba) in the world.</title>
        <authorList>
            <person name="Liu Y.J."/>
            <person name="Jiang P.F."/>
            <person name="Han X.M."/>
            <person name="Li X.Y."/>
            <person name="Wang H.M."/>
            <person name="Wang Y.J."/>
            <person name="Wang X.X."/>
            <person name="Zeng Q.Y."/>
        </authorList>
    </citation>
    <scope>NUCLEOTIDE SEQUENCE [LARGE SCALE GENOMIC DNA]</scope>
    <source>
        <strain evidence="2">cv. PAL-ZL1</strain>
    </source>
</reference>
<name>A0ACC4BE29_POPAL</name>
<dbReference type="EMBL" id="RCHU02000011">
    <property type="protein sequence ID" value="KAL3576322.1"/>
    <property type="molecule type" value="Genomic_DNA"/>
</dbReference>
<dbReference type="Proteomes" id="UP000309997">
    <property type="component" value="Unassembled WGS sequence"/>
</dbReference>
<proteinExistence type="predicted"/>
<organism evidence="1 2">
    <name type="scientific">Populus alba</name>
    <name type="common">White poplar</name>
    <dbReference type="NCBI Taxonomy" id="43335"/>
    <lineage>
        <taxon>Eukaryota</taxon>
        <taxon>Viridiplantae</taxon>
        <taxon>Streptophyta</taxon>
        <taxon>Embryophyta</taxon>
        <taxon>Tracheophyta</taxon>
        <taxon>Spermatophyta</taxon>
        <taxon>Magnoliopsida</taxon>
        <taxon>eudicotyledons</taxon>
        <taxon>Gunneridae</taxon>
        <taxon>Pentapetalae</taxon>
        <taxon>rosids</taxon>
        <taxon>fabids</taxon>
        <taxon>Malpighiales</taxon>
        <taxon>Salicaceae</taxon>
        <taxon>Saliceae</taxon>
        <taxon>Populus</taxon>
    </lineage>
</organism>